<dbReference type="GO" id="GO:0042277">
    <property type="term" value="F:peptide binding"/>
    <property type="evidence" value="ECO:0007669"/>
    <property type="project" value="TreeGrafter"/>
</dbReference>
<dbReference type="Gene3D" id="1.10.390.10">
    <property type="entry name" value="Neutral Protease Domain 2"/>
    <property type="match status" value="1"/>
</dbReference>
<sequence>VYAHEMMHQYFGNLVTLSWWDEVWLNEGLTTMYEIYAEYGIGTGAVDDLLTRRRQHMRHFLNKFAYKAVTGEDFLSTIGEIARNHYQDNTPELAYKMAKDFLELPGFPLVKINRKGRKFELSQVRFVRGLSISPFRISKHLCRNFWTLPIHLTKIDGTPYKTVMMTERNVEIDVDTDDELILDSSKV</sequence>
<evidence type="ECO:0000259" key="8">
    <source>
        <dbReference type="Pfam" id="PF01433"/>
    </source>
</evidence>
<organism evidence="9 10">
    <name type="scientific">Pristionchus fissidentatus</name>
    <dbReference type="NCBI Taxonomy" id="1538716"/>
    <lineage>
        <taxon>Eukaryota</taxon>
        <taxon>Metazoa</taxon>
        <taxon>Ecdysozoa</taxon>
        <taxon>Nematoda</taxon>
        <taxon>Chromadorea</taxon>
        <taxon>Rhabditida</taxon>
        <taxon>Rhabditina</taxon>
        <taxon>Diplogasteromorpha</taxon>
        <taxon>Diplogasteroidea</taxon>
        <taxon>Neodiplogasteridae</taxon>
        <taxon>Pristionchus</taxon>
    </lineage>
</organism>
<dbReference type="Gene3D" id="2.60.40.1910">
    <property type="match status" value="1"/>
</dbReference>
<accession>A0AAV5UYP4</accession>
<dbReference type="InterPro" id="IPR027268">
    <property type="entry name" value="Peptidase_M4/M1_CTD_sf"/>
</dbReference>
<dbReference type="AlphaFoldDB" id="A0AAV5UYP4"/>
<dbReference type="Pfam" id="PF01433">
    <property type="entry name" value="Peptidase_M1"/>
    <property type="match status" value="1"/>
</dbReference>
<dbReference type="Proteomes" id="UP001432322">
    <property type="component" value="Unassembled WGS sequence"/>
</dbReference>
<keyword evidence="5" id="KW-0378">Hydrolase</keyword>
<keyword evidence="3" id="KW-0645">Protease</keyword>
<dbReference type="InterPro" id="IPR001930">
    <property type="entry name" value="Peptidase_M1"/>
</dbReference>
<keyword evidence="10" id="KW-1185">Reference proteome</keyword>
<comment type="similarity">
    <text evidence="2">Belongs to the peptidase M1 family.</text>
</comment>
<dbReference type="PANTHER" id="PTHR11533">
    <property type="entry name" value="PROTEASE M1 ZINC METALLOPROTEASE"/>
    <property type="match status" value="1"/>
</dbReference>
<comment type="cofactor">
    <cofactor evidence="1">
        <name>Zn(2+)</name>
        <dbReference type="ChEBI" id="CHEBI:29105"/>
    </cofactor>
</comment>
<comment type="caution">
    <text evidence="9">The sequence shown here is derived from an EMBL/GenBank/DDBJ whole genome shotgun (WGS) entry which is preliminary data.</text>
</comment>
<gene>
    <name evidence="9" type="ORF">PFISCL1PPCAC_2166</name>
</gene>
<feature type="non-terminal residue" evidence="9">
    <location>
        <position position="1"/>
    </location>
</feature>
<dbReference type="PRINTS" id="PR00756">
    <property type="entry name" value="ALADIPTASE"/>
</dbReference>
<keyword evidence="6" id="KW-0862">Zinc</keyword>
<dbReference type="InterPro" id="IPR014782">
    <property type="entry name" value="Peptidase_M1_dom"/>
</dbReference>
<dbReference type="GO" id="GO:0005737">
    <property type="term" value="C:cytoplasm"/>
    <property type="evidence" value="ECO:0007669"/>
    <property type="project" value="TreeGrafter"/>
</dbReference>
<proteinExistence type="inferred from homology"/>
<dbReference type="SUPFAM" id="SSF55486">
    <property type="entry name" value="Metalloproteases ('zincins'), catalytic domain"/>
    <property type="match status" value="1"/>
</dbReference>
<keyword evidence="4" id="KW-0479">Metal-binding</keyword>
<evidence type="ECO:0000256" key="1">
    <source>
        <dbReference type="ARBA" id="ARBA00001947"/>
    </source>
</evidence>
<dbReference type="GO" id="GO:0006508">
    <property type="term" value="P:proteolysis"/>
    <property type="evidence" value="ECO:0007669"/>
    <property type="project" value="UniProtKB-KW"/>
</dbReference>
<feature type="domain" description="Peptidase M1 membrane alanine aminopeptidase" evidence="8">
    <location>
        <begin position="1"/>
        <end position="35"/>
    </location>
</feature>
<dbReference type="EMBL" id="BTSY01000001">
    <property type="protein sequence ID" value="GMT10869.1"/>
    <property type="molecule type" value="Genomic_DNA"/>
</dbReference>
<evidence type="ECO:0000313" key="9">
    <source>
        <dbReference type="EMBL" id="GMT10869.1"/>
    </source>
</evidence>
<keyword evidence="7" id="KW-0482">Metalloprotease</keyword>
<dbReference type="GO" id="GO:0005615">
    <property type="term" value="C:extracellular space"/>
    <property type="evidence" value="ECO:0007669"/>
    <property type="project" value="TreeGrafter"/>
</dbReference>
<dbReference type="GO" id="GO:0043171">
    <property type="term" value="P:peptide catabolic process"/>
    <property type="evidence" value="ECO:0007669"/>
    <property type="project" value="TreeGrafter"/>
</dbReference>
<evidence type="ECO:0000256" key="7">
    <source>
        <dbReference type="ARBA" id="ARBA00023049"/>
    </source>
</evidence>
<evidence type="ECO:0000256" key="3">
    <source>
        <dbReference type="ARBA" id="ARBA00022670"/>
    </source>
</evidence>
<feature type="non-terminal residue" evidence="9">
    <location>
        <position position="187"/>
    </location>
</feature>
<evidence type="ECO:0000256" key="5">
    <source>
        <dbReference type="ARBA" id="ARBA00022801"/>
    </source>
</evidence>
<name>A0AAV5UYP4_9BILA</name>
<evidence type="ECO:0000256" key="4">
    <source>
        <dbReference type="ARBA" id="ARBA00022723"/>
    </source>
</evidence>
<evidence type="ECO:0000256" key="6">
    <source>
        <dbReference type="ARBA" id="ARBA00022833"/>
    </source>
</evidence>
<evidence type="ECO:0000256" key="2">
    <source>
        <dbReference type="ARBA" id="ARBA00010136"/>
    </source>
</evidence>
<dbReference type="PANTHER" id="PTHR11533:SF299">
    <property type="entry name" value="AMINOPEPTIDASE"/>
    <property type="match status" value="1"/>
</dbReference>
<protein>
    <recommendedName>
        <fullName evidence="8">Peptidase M1 membrane alanine aminopeptidase domain-containing protein</fullName>
    </recommendedName>
</protein>
<dbReference type="GO" id="GO:0070006">
    <property type="term" value="F:metalloaminopeptidase activity"/>
    <property type="evidence" value="ECO:0007669"/>
    <property type="project" value="TreeGrafter"/>
</dbReference>
<evidence type="ECO:0000313" key="10">
    <source>
        <dbReference type="Proteomes" id="UP001432322"/>
    </source>
</evidence>
<reference evidence="9" key="1">
    <citation type="submission" date="2023-10" db="EMBL/GenBank/DDBJ databases">
        <title>Genome assembly of Pristionchus species.</title>
        <authorList>
            <person name="Yoshida K."/>
            <person name="Sommer R.J."/>
        </authorList>
    </citation>
    <scope>NUCLEOTIDE SEQUENCE</scope>
    <source>
        <strain evidence="9">RS5133</strain>
    </source>
</reference>
<dbReference type="GO" id="GO:0016020">
    <property type="term" value="C:membrane"/>
    <property type="evidence" value="ECO:0007669"/>
    <property type="project" value="TreeGrafter"/>
</dbReference>
<dbReference type="GO" id="GO:0008270">
    <property type="term" value="F:zinc ion binding"/>
    <property type="evidence" value="ECO:0007669"/>
    <property type="project" value="InterPro"/>
</dbReference>
<dbReference type="InterPro" id="IPR050344">
    <property type="entry name" value="Peptidase_M1_aminopeptidases"/>
</dbReference>